<organism evidence="2 3">
    <name type="scientific">Mesobacillus jeotgali</name>
    <dbReference type="NCBI Taxonomy" id="129985"/>
    <lineage>
        <taxon>Bacteria</taxon>
        <taxon>Bacillati</taxon>
        <taxon>Bacillota</taxon>
        <taxon>Bacilli</taxon>
        <taxon>Bacillales</taxon>
        <taxon>Bacillaceae</taxon>
        <taxon>Mesobacillus</taxon>
    </lineage>
</organism>
<name>A0ABY9VGY7_9BACI</name>
<protein>
    <submittedName>
        <fullName evidence="2">Uncharacterized protein</fullName>
    </submittedName>
</protein>
<reference evidence="2 3" key="1">
    <citation type="submission" date="2023-09" db="EMBL/GenBank/DDBJ databases">
        <title>Microbial mechanism of fulvic acid promoting antimony reduction mineralization in rice fields.</title>
        <authorList>
            <person name="Chen G."/>
            <person name="Lan J."/>
        </authorList>
    </citation>
    <scope>NUCLEOTIDE SEQUENCE [LARGE SCALE GENOMIC DNA]</scope>
    <source>
        <strain evidence="2 3">PS1</strain>
    </source>
</reference>
<sequence>MGRIAEKLSEVSLNSDRFDWKTGKAVKSSYNFRQVWAENRKSCQKKLQLQTGLIGKQGKLSKEAPTSDRFEEKTRKAVKRGPNFRQVWVENRESCQKKLQLQTGLIGKQEKLSKEAPTSDRFDWKTRKAVKRSSNFRQV</sequence>
<evidence type="ECO:0000313" key="3">
    <source>
        <dbReference type="Proteomes" id="UP001303324"/>
    </source>
</evidence>
<dbReference type="Proteomes" id="UP001303324">
    <property type="component" value="Chromosome"/>
</dbReference>
<dbReference type="RefSeq" id="WP_311073406.1">
    <property type="nucleotide sequence ID" value="NZ_CP134494.1"/>
</dbReference>
<evidence type="ECO:0000256" key="1">
    <source>
        <dbReference type="SAM" id="MobiDB-lite"/>
    </source>
</evidence>
<feature type="region of interest" description="Disordered" evidence="1">
    <location>
        <begin position="57"/>
        <end position="76"/>
    </location>
</feature>
<feature type="compositionally biased region" description="Basic and acidic residues" evidence="1">
    <location>
        <begin position="110"/>
        <end position="126"/>
    </location>
</feature>
<keyword evidence="3" id="KW-1185">Reference proteome</keyword>
<evidence type="ECO:0000313" key="2">
    <source>
        <dbReference type="EMBL" id="WNF23202.1"/>
    </source>
</evidence>
<proteinExistence type="predicted"/>
<feature type="compositionally biased region" description="Basic and acidic residues" evidence="1">
    <location>
        <begin position="60"/>
        <end position="75"/>
    </location>
</feature>
<feature type="region of interest" description="Disordered" evidence="1">
    <location>
        <begin position="110"/>
        <end position="139"/>
    </location>
</feature>
<accession>A0ABY9VGY7</accession>
<dbReference type="EMBL" id="CP134494">
    <property type="protein sequence ID" value="WNF23202.1"/>
    <property type="molecule type" value="Genomic_DNA"/>
</dbReference>
<gene>
    <name evidence="2" type="ORF">RH061_01345</name>
</gene>